<feature type="transmembrane region" description="Helical" evidence="1">
    <location>
        <begin position="7"/>
        <end position="27"/>
    </location>
</feature>
<keyword evidence="1" id="KW-0472">Membrane</keyword>
<feature type="transmembrane region" description="Helical" evidence="1">
    <location>
        <begin position="59"/>
        <end position="77"/>
    </location>
</feature>
<feature type="transmembrane region" description="Helical" evidence="1">
    <location>
        <begin position="108"/>
        <end position="129"/>
    </location>
</feature>
<accession>A0A167DNE3</accession>
<name>A0A167DNE3_9BACL</name>
<dbReference type="STRING" id="1763538.LPB68_02880"/>
<proteinExistence type="predicted"/>
<organism evidence="2 3">
    <name type="scientific">Paenibacillus crassostreae</name>
    <dbReference type="NCBI Taxonomy" id="1763538"/>
    <lineage>
        <taxon>Bacteria</taxon>
        <taxon>Bacillati</taxon>
        <taxon>Bacillota</taxon>
        <taxon>Bacilli</taxon>
        <taxon>Bacillales</taxon>
        <taxon>Paenibacillaceae</taxon>
        <taxon>Paenibacillus</taxon>
    </lineage>
</organism>
<protein>
    <submittedName>
        <fullName evidence="2">Uncharacterized protein</fullName>
    </submittedName>
</protein>
<comment type="caution">
    <text evidence="2">The sequence shown here is derived from an EMBL/GenBank/DDBJ whole genome shotgun (WGS) entry which is preliminary data.</text>
</comment>
<feature type="transmembrane region" description="Helical" evidence="1">
    <location>
        <begin position="186"/>
        <end position="205"/>
    </location>
</feature>
<evidence type="ECO:0000256" key="1">
    <source>
        <dbReference type="SAM" id="Phobius"/>
    </source>
</evidence>
<keyword evidence="1" id="KW-0812">Transmembrane</keyword>
<gene>
    <name evidence="2" type="ORF">PNBC_11080</name>
</gene>
<dbReference type="KEGG" id="pcx:LPB68_02880"/>
<feature type="transmembrane region" description="Helical" evidence="1">
    <location>
        <begin position="83"/>
        <end position="101"/>
    </location>
</feature>
<feature type="transmembrane region" description="Helical" evidence="1">
    <location>
        <begin position="159"/>
        <end position="180"/>
    </location>
</feature>
<sequence length="210" mass="24603">MNKHQASFATVASVLSILFFAFINYSTTPHDLWFIYPSFAILQWPISMYFLTKGKLHHYSAITSFILISFLIIENMLNSPEHIWFVFAIFPILLWPILMYLGKYRSALTTAIIGSVCTILYYAVLNSFYAPQYLWVIYPAFLVLWWPLAIYFGRNKSHFTFAIVGSLLTSLFFIITNVISTANTVWAVYPIFAILWWPLSMYYYGKRRSW</sequence>
<dbReference type="OrthoDB" id="2360867at2"/>
<keyword evidence="1" id="KW-1133">Transmembrane helix</keyword>
<keyword evidence="3" id="KW-1185">Reference proteome</keyword>
<feature type="transmembrane region" description="Helical" evidence="1">
    <location>
        <begin position="135"/>
        <end position="152"/>
    </location>
</feature>
<reference evidence="2 3" key="1">
    <citation type="submission" date="2016-02" db="EMBL/GenBank/DDBJ databases">
        <title>Paenibacillus sp. LPB0068, isolated from Crassostrea gigas.</title>
        <authorList>
            <person name="Shin S.-K."/>
            <person name="Yi H."/>
        </authorList>
    </citation>
    <scope>NUCLEOTIDE SEQUENCE [LARGE SCALE GENOMIC DNA]</scope>
    <source>
        <strain evidence="2 3">LPB0068</strain>
    </source>
</reference>
<evidence type="ECO:0000313" key="2">
    <source>
        <dbReference type="EMBL" id="OAB74590.1"/>
    </source>
</evidence>
<evidence type="ECO:0000313" key="3">
    <source>
        <dbReference type="Proteomes" id="UP000077134"/>
    </source>
</evidence>
<dbReference type="Proteomes" id="UP000077134">
    <property type="component" value="Unassembled WGS sequence"/>
</dbReference>
<dbReference type="AlphaFoldDB" id="A0A167DNE3"/>
<dbReference type="RefSeq" id="WP_068658043.1">
    <property type="nucleotide sequence ID" value="NZ_CP017770.1"/>
</dbReference>
<feature type="transmembrane region" description="Helical" evidence="1">
    <location>
        <begin position="33"/>
        <end position="52"/>
    </location>
</feature>
<dbReference type="EMBL" id="LSFN01000014">
    <property type="protein sequence ID" value="OAB74590.1"/>
    <property type="molecule type" value="Genomic_DNA"/>
</dbReference>